<feature type="region of interest" description="Disordered" evidence="1">
    <location>
        <begin position="129"/>
        <end position="157"/>
    </location>
</feature>
<keyword evidence="3" id="KW-1185">Reference proteome</keyword>
<proteinExistence type="predicted"/>
<evidence type="ECO:0000313" key="3">
    <source>
        <dbReference type="Proteomes" id="UP000324705"/>
    </source>
</evidence>
<organism evidence="2 3">
    <name type="scientific">Triticum turgidum subsp. durum</name>
    <name type="common">Durum wheat</name>
    <name type="synonym">Triticum durum</name>
    <dbReference type="NCBI Taxonomy" id="4567"/>
    <lineage>
        <taxon>Eukaryota</taxon>
        <taxon>Viridiplantae</taxon>
        <taxon>Streptophyta</taxon>
        <taxon>Embryophyta</taxon>
        <taxon>Tracheophyta</taxon>
        <taxon>Spermatophyta</taxon>
        <taxon>Magnoliopsida</taxon>
        <taxon>Liliopsida</taxon>
        <taxon>Poales</taxon>
        <taxon>Poaceae</taxon>
        <taxon>BOP clade</taxon>
        <taxon>Pooideae</taxon>
        <taxon>Triticodae</taxon>
        <taxon>Triticeae</taxon>
        <taxon>Triticinae</taxon>
        <taxon>Triticum</taxon>
    </lineage>
</organism>
<dbReference type="Gramene" id="TRITD2Bv1G136640.1">
    <property type="protein sequence ID" value="TRITD2Bv1G136640.1"/>
    <property type="gene ID" value="TRITD2Bv1G136640"/>
</dbReference>
<evidence type="ECO:0000256" key="1">
    <source>
        <dbReference type="SAM" id="MobiDB-lite"/>
    </source>
</evidence>
<dbReference type="AlphaFoldDB" id="A0A9R1PNX7"/>
<dbReference type="Proteomes" id="UP000324705">
    <property type="component" value="Chromosome 2B"/>
</dbReference>
<gene>
    <name evidence="2" type="ORF">TRITD_2Bv1G136640</name>
</gene>
<evidence type="ECO:0000313" key="2">
    <source>
        <dbReference type="EMBL" id="VAH47020.1"/>
    </source>
</evidence>
<sequence>MPSTTPHAEVHREENIGLIEYLSSLLSFVWPARPLPSTPRGAPTVGATIHETRGGDKSEEVKANLNHLLLFQSASLLQLLTPATITARPTSLLPPTSVGHATAFCFRPLNWPPSWSLRVGARPHPTLHLPLLHPQTPPDSPWPIASTPTRQPPWGPK</sequence>
<name>A0A9R1PNX7_TRITD</name>
<reference evidence="2 3" key="1">
    <citation type="submission" date="2017-09" db="EMBL/GenBank/DDBJ databases">
        <authorList>
            <consortium name="International Durum Wheat Genome Sequencing Consortium (IDWGSC)"/>
            <person name="Milanesi L."/>
        </authorList>
    </citation>
    <scope>NUCLEOTIDE SEQUENCE [LARGE SCALE GENOMIC DNA]</scope>
    <source>
        <strain evidence="3">cv. Svevo</strain>
    </source>
</reference>
<dbReference type="EMBL" id="LT934114">
    <property type="protein sequence ID" value="VAH47020.1"/>
    <property type="molecule type" value="Genomic_DNA"/>
</dbReference>
<protein>
    <submittedName>
        <fullName evidence="2">Uncharacterized protein</fullName>
    </submittedName>
</protein>
<accession>A0A9R1PNX7</accession>